<dbReference type="Pfam" id="PF01437">
    <property type="entry name" value="PSI"/>
    <property type="match status" value="1"/>
</dbReference>
<dbReference type="InterPro" id="IPR056737">
    <property type="entry name" value="Beta-prop_ATRN-MKLN-like"/>
</dbReference>
<dbReference type="Gene3D" id="2.10.25.10">
    <property type="entry name" value="Laminin"/>
    <property type="match status" value="1"/>
</dbReference>
<dbReference type="GO" id="GO:0016020">
    <property type="term" value="C:membrane"/>
    <property type="evidence" value="ECO:0007669"/>
    <property type="project" value="UniProtKB-SubCell"/>
</dbReference>
<dbReference type="Proteomes" id="UP000440578">
    <property type="component" value="Unassembled WGS sequence"/>
</dbReference>
<dbReference type="InterPro" id="IPR015915">
    <property type="entry name" value="Kelch-typ_b-propeller"/>
</dbReference>
<evidence type="ECO:0000313" key="14">
    <source>
        <dbReference type="EMBL" id="KAF0289414.1"/>
    </source>
</evidence>
<comment type="subcellular location">
    <subcellularLocation>
        <location evidence="1">Membrane</location>
        <topology evidence="1">Single-pass membrane protein</topology>
    </subcellularLocation>
</comment>
<dbReference type="Pfam" id="PF24981">
    <property type="entry name" value="Beta-prop_ATRN-LZTR1"/>
    <property type="match status" value="1"/>
</dbReference>
<dbReference type="EMBL" id="VIIS01002032">
    <property type="protein sequence ID" value="KAF0289414.1"/>
    <property type="molecule type" value="Genomic_DNA"/>
</dbReference>
<keyword evidence="9 12" id="KW-1015">Disulfide bond</keyword>
<dbReference type="GO" id="GO:0005794">
    <property type="term" value="C:Golgi apparatus"/>
    <property type="evidence" value="ECO:0007669"/>
    <property type="project" value="TreeGrafter"/>
</dbReference>
<dbReference type="PANTHER" id="PTHR46376">
    <property type="entry name" value="LEUCINE-ZIPPER-LIKE TRANSCRIPTIONAL REGULATOR 1"/>
    <property type="match status" value="1"/>
</dbReference>
<evidence type="ECO:0000256" key="10">
    <source>
        <dbReference type="ARBA" id="ARBA00023180"/>
    </source>
</evidence>
<evidence type="ECO:0000256" key="2">
    <source>
        <dbReference type="ARBA" id="ARBA00022441"/>
    </source>
</evidence>
<dbReference type="InterPro" id="IPR056732">
    <property type="entry name" value="GBD_ATRN"/>
</dbReference>
<feature type="domain" description="Laminin EGF-like" evidence="13">
    <location>
        <begin position="560"/>
        <end position="606"/>
    </location>
</feature>
<evidence type="ECO:0000256" key="4">
    <source>
        <dbReference type="ARBA" id="ARBA00022692"/>
    </source>
</evidence>
<evidence type="ECO:0000256" key="3">
    <source>
        <dbReference type="ARBA" id="ARBA00022536"/>
    </source>
</evidence>
<dbReference type="InterPro" id="IPR016201">
    <property type="entry name" value="PSI"/>
</dbReference>
<evidence type="ECO:0000256" key="7">
    <source>
        <dbReference type="ARBA" id="ARBA00022989"/>
    </source>
</evidence>
<protein>
    <recommendedName>
        <fullName evidence="13">Laminin EGF-like domain-containing protein</fullName>
    </recommendedName>
</protein>
<evidence type="ECO:0000256" key="11">
    <source>
        <dbReference type="ARBA" id="ARBA00023292"/>
    </source>
</evidence>
<feature type="disulfide bond" evidence="12">
    <location>
        <begin position="590"/>
        <end position="604"/>
    </location>
</feature>
<gene>
    <name evidence="14" type="primary">tag-53_1</name>
    <name evidence="14" type="ORF">FJT64_012342</name>
</gene>
<evidence type="ECO:0000256" key="6">
    <source>
        <dbReference type="ARBA" id="ARBA00022737"/>
    </source>
</evidence>
<dbReference type="Pfam" id="PF24973">
    <property type="entry name" value="EGF_LMN_ATRN"/>
    <property type="match status" value="1"/>
</dbReference>
<dbReference type="InterPro" id="IPR056863">
    <property type="entry name" value="LMN_ATRN_NET-like_EGF"/>
</dbReference>
<keyword evidence="15" id="KW-1185">Reference proteome</keyword>
<reference evidence="14 15" key="1">
    <citation type="submission" date="2019-07" db="EMBL/GenBank/DDBJ databases">
        <title>Draft genome assembly of a fouling barnacle, Amphibalanus amphitrite (Darwin, 1854): The first reference genome for Thecostraca.</title>
        <authorList>
            <person name="Kim W."/>
        </authorList>
    </citation>
    <scope>NUCLEOTIDE SEQUENCE [LARGE SCALE GENOMIC DNA]</scope>
    <source>
        <strain evidence="14">SNU_AA5</strain>
        <tissue evidence="14">Soma without cirri and trophi</tissue>
    </source>
</reference>
<evidence type="ECO:0000256" key="9">
    <source>
        <dbReference type="ARBA" id="ARBA00023157"/>
    </source>
</evidence>
<evidence type="ECO:0000313" key="15">
    <source>
        <dbReference type="Proteomes" id="UP000440578"/>
    </source>
</evidence>
<dbReference type="CDD" id="cd00055">
    <property type="entry name" value="EGF_Lam"/>
    <property type="match status" value="2"/>
</dbReference>
<keyword evidence="10" id="KW-0325">Glycoprotein</keyword>
<name>A0A6A4VD02_AMPAM</name>
<proteinExistence type="predicted"/>
<dbReference type="Gene3D" id="2.120.10.80">
    <property type="entry name" value="Kelch-type beta propeller"/>
    <property type="match status" value="1"/>
</dbReference>
<dbReference type="SMART" id="SM00180">
    <property type="entry name" value="EGF_Lam"/>
    <property type="match status" value="2"/>
</dbReference>
<comment type="caution">
    <text evidence="14">The sequence shown here is derived from an EMBL/GenBank/DDBJ whole genome shotgun (WGS) entry which is preliminary data.</text>
</comment>
<sequence>MCGVWEEIHTSGSQVPKGRYGHSAVLRGDNVYMYGGVRYEDDVGKYGGAITHELWALDTTTKQWELKHVRSEGCYRGDVVCGPLAVVGHSAVVIGDDRMLVLFGHSPVYGYVNYVQTYHFGTGKWSVHGSQGALLKGSYGHSSVWDPHSRLVYVYGGHLSDNIATYSLSNLLHSLDPETMKWKRLSPVDSSRFLHSAVYLDGLVLVFGGNTHNDTSYSQGARCYSQSFLAYDPACDRWHTLRPPAHFPHDLSRYGHAAVTYAESMYVVGGYNGRTFSDVIRFTPGQCRGYSSKKSCLGATSATIGVKCTWNRKTRTCEPFSQASSKTHDICLDDGEEEDAGGPSPAEWCAEITSCPTCIHSRHDCVWCGSSCAHQKCKGIVKPITSDDQCQPSHASNCNLLHNCHACHTESYCKWEHDHKCYTYIQTKANKTQMASQIPQAPCGPSCSERTTCANCTAASCMWCINKMRCVENNAYVASFPYGQCMEWTTQKPKCDAIPPGGFSCNAHKTCERCQEDPGCGWCDNGSGTGVGTCLRGGFAGPTNATCPKKRWNFLSCPPCQCNGHSTCYVGNSTCMPCGDLTAGEHCHICQQGFFGDPVNGGSCQPCDCNNHGTDCHPETGKCYCNTKGIVGDRCDRCDKHNKFLGDPANGEDCFYNLALDFQFTFNMTKPEDLHFKRINFMNRPIRDDLNTDFRITCSEPAKINITVKTVLDPERVILSDFNCTEYEHTFAQSEYNFDAAHNTTFYVYVYELRPPLFVQVAFSQHPRLNLRQFFITFST</sequence>
<dbReference type="PROSITE" id="PS50027">
    <property type="entry name" value="EGF_LAM_2"/>
    <property type="match status" value="1"/>
</dbReference>
<keyword evidence="3" id="KW-0245">EGF-like domain</keyword>
<keyword evidence="7" id="KW-1133">Transmembrane helix</keyword>
<evidence type="ECO:0000256" key="5">
    <source>
        <dbReference type="ARBA" id="ARBA00022729"/>
    </source>
</evidence>
<evidence type="ECO:0000259" key="13">
    <source>
        <dbReference type="PROSITE" id="PS50027"/>
    </source>
</evidence>
<dbReference type="InterPro" id="IPR002049">
    <property type="entry name" value="LE_dom"/>
</dbReference>
<dbReference type="SMART" id="SM00423">
    <property type="entry name" value="PSI"/>
    <property type="match status" value="5"/>
</dbReference>
<evidence type="ECO:0000256" key="1">
    <source>
        <dbReference type="ARBA" id="ARBA00004167"/>
    </source>
</evidence>
<keyword evidence="2" id="KW-0880">Kelch repeat</keyword>
<dbReference type="SUPFAM" id="SSF57196">
    <property type="entry name" value="EGF/Laminin"/>
    <property type="match status" value="1"/>
</dbReference>
<dbReference type="PROSITE" id="PS01248">
    <property type="entry name" value="EGF_LAM_1"/>
    <property type="match status" value="1"/>
</dbReference>
<dbReference type="Pfam" id="PF00053">
    <property type="entry name" value="EGF_laminin"/>
    <property type="match status" value="1"/>
</dbReference>
<accession>A0A6A4VD02</accession>
<keyword evidence="5" id="KW-0732">Signal</keyword>
<dbReference type="SUPFAM" id="SSF117281">
    <property type="entry name" value="Kelch motif"/>
    <property type="match status" value="1"/>
</dbReference>
<dbReference type="OrthoDB" id="9998912at2759"/>
<keyword evidence="8" id="KW-0472">Membrane</keyword>
<keyword evidence="4" id="KW-0812">Transmembrane</keyword>
<comment type="caution">
    <text evidence="12">Lacks conserved residue(s) required for the propagation of feature annotation.</text>
</comment>
<organism evidence="14 15">
    <name type="scientific">Amphibalanus amphitrite</name>
    <name type="common">Striped barnacle</name>
    <name type="synonym">Balanus amphitrite</name>
    <dbReference type="NCBI Taxonomy" id="1232801"/>
    <lineage>
        <taxon>Eukaryota</taxon>
        <taxon>Metazoa</taxon>
        <taxon>Ecdysozoa</taxon>
        <taxon>Arthropoda</taxon>
        <taxon>Crustacea</taxon>
        <taxon>Multicrustacea</taxon>
        <taxon>Cirripedia</taxon>
        <taxon>Thoracica</taxon>
        <taxon>Thoracicalcarea</taxon>
        <taxon>Balanomorpha</taxon>
        <taxon>Balanoidea</taxon>
        <taxon>Balanidae</taxon>
        <taxon>Amphibalaninae</taxon>
        <taxon>Amphibalanus</taxon>
    </lineage>
</organism>
<keyword evidence="6" id="KW-0677">Repeat</keyword>
<dbReference type="PANTHER" id="PTHR46376:SF2">
    <property type="entry name" value="DISTRACTED, ISOFORM B"/>
    <property type="match status" value="1"/>
</dbReference>
<dbReference type="Pfam" id="PF24972">
    <property type="entry name" value="GBD_ATRN"/>
    <property type="match status" value="1"/>
</dbReference>
<evidence type="ECO:0000256" key="8">
    <source>
        <dbReference type="ARBA" id="ARBA00023136"/>
    </source>
</evidence>
<dbReference type="InterPro" id="IPR051568">
    <property type="entry name" value="LZTR1/Attractin"/>
</dbReference>
<dbReference type="AlphaFoldDB" id="A0A6A4VD02"/>
<feature type="disulfide bond" evidence="12">
    <location>
        <begin position="578"/>
        <end position="587"/>
    </location>
</feature>
<keyword evidence="11 12" id="KW-0424">Laminin EGF-like domain</keyword>
<evidence type="ECO:0000256" key="12">
    <source>
        <dbReference type="PROSITE-ProRule" id="PRU00460"/>
    </source>
</evidence>
<dbReference type="InterPro" id="IPR002165">
    <property type="entry name" value="Plexin_repeat"/>
</dbReference>